<dbReference type="EnsemblPlants" id="evm.model.08.290">
    <property type="protein sequence ID" value="cds.evm.model.08.290"/>
    <property type="gene ID" value="evm.TU.08.290"/>
</dbReference>
<reference evidence="1" key="2">
    <citation type="submission" date="2021-03" db="UniProtKB">
        <authorList>
            <consortium name="EnsemblPlants"/>
        </authorList>
    </citation>
    <scope>IDENTIFICATION</scope>
</reference>
<keyword evidence="2" id="KW-1185">Reference proteome</keyword>
<dbReference type="Gramene" id="evm.model.08.290">
    <property type="protein sequence ID" value="cds.evm.model.08.290"/>
    <property type="gene ID" value="evm.TU.08.290"/>
</dbReference>
<accession>A0A803QAS6</accession>
<sequence length="185" mass="21248">MMTFMWKSWTLKRSRGCLQRTHLLRVGILKTQPQERCLQKCGRFWDMELVTYFMWTPPSVENILCPVLRDNKNCTFLASHRTCPQVFVVGRTEATNIPLLDFFEDKLKVKDLVTTELLRQHVLIASFQSIHGVSGRGQCQAPNDLKEQIALDLSVLINKVAKDEELLPAALVSHHLDSLAEEEEI</sequence>
<organism evidence="1 2">
    <name type="scientific">Cannabis sativa</name>
    <name type="common">Hemp</name>
    <name type="synonym">Marijuana</name>
    <dbReference type="NCBI Taxonomy" id="3483"/>
    <lineage>
        <taxon>Eukaryota</taxon>
        <taxon>Viridiplantae</taxon>
        <taxon>Streptophyta</taxon>
        <taxon>Embryophyta</taxon>
        <taxon>Tracheophyta</taxon>
        <taxon>Spermatophyta</taxon>
        <taxon>Magnoliopsida</taxon>
        <taxon>eudicotyledons</taxon>
        <taxon>Gunneridae</taxon>
        <taxon>Pentapetalae</taxon>
        <taxon>rosids</taxon>
        <taxon>fabids</taxon>
        <taxon>Rosales</taxon>
        <taxon>Cannabaceae</taxon>
        <taxon>Cannabis</taxon>
    </lineage>
</organism>
<dbReference type="Proteomes" id="UP000596661">
    <property type="component" value="Chromosome 8"/>
</dbReference>
<evidence type="ECO:0000313" key="1">
    <source>
        <dbReference type="EnsemblPlants" id="cds.evm.model.08.290"/>
    </source>
</evidence>
<name>A0A803QAS6_CANSA</name>
<dbReference type="AlphaFoldDB" id="A0A803QAS6"/>
<dbReference type="EMBL" id="UZAU01000681">
    <property type="status" value="NOT_ANNOTATED_CDS"/>
    <property type="molecule type" value="Genomic_DNA"/>
</dbReference>
<evidence type="ECO:0000313" key="2">
    <source>
        <dbReference type="Proteomes" id="UP000596661"/>
    </source>
</evidence>
<proteinExistence type="predicted"/>
<reference evidence="1" key="1">
    <citation type="submission" date="2018-11" db="EMBL/GenBank/DDBJ databases">
        <authorList>
            <person name="Grassa J C."/>
        </authorList>
    </citation>
    <scope>NUCLEOTIDE SEQUENCE [LARGE SCALE GENOMIC DNA]</scope>
</reference>
<protein>
    <submittedName>
        <fullName evidence="1">Uncharacterized protein</fullName>
    </submittedName>
</protein>